<evidence type="ECO:0000259" key="14">
    <source>
        <dbReference type="Pfam" id="PF02782"/>
    </source>
</evidence>
<protein>
    <recommendedName>
        <fullName evidence="11">Probable glycerol kinase</fullName>
        <ecNumber evidence="3">2.7.1.30</ecNumber>
    </recommendedName>
    <alternativeName>
        <fullName evidence="9">ATP:glycerol 3-phosphotransferase</fullName>
    </alternativeName>
</protein>
<gene>
    <name evidence="15" type="primary">GK3P</name>
</gene>
<accession>A0A4W4E4Z9</accession>
<dbReference type="AlphaFoldDB" id="A0A4W4E4Z9"/>
<dbReference type="UniPathway" id="UPA00618">
    <property type="reaction ID" value="UER00672"/>
</dbReference>
<dbReference type="GO" id="GO:0006641">
    <property type="term" value="P:triglyceride metabolic process"/>
    <property type="evidence" value="ECO:0007669"/>
    <property type="project" value="TreeGrafter"/>
</dbReference>
<reference evidence="15" key="3">
    <citation type="submission" date="2020-05" db="EMBL/GenBank/DDBJ databases">
        <title>Electrophorus electricus (electric eel) genome, fEleEle1, primary haplotype.</title>
        <authorList>
            <person name="Myers G."/>
            <person name="Meyer A."/>
            <person name="Fedrigo O."/>
            <person name="Formenti G."/>
            <person name="Rhie A."/>
            <person name="Tracey A."/>
            <person name="Sims Y."/>
            <person name="Jarvis E.D."/>
        </authorList>
    </citation>
    <scope>NUCLEOTIDE SEQUENCE [LARGE SCALE GENOMIC DNA]</scope>
</reference>
<dbReference type="FunFam" id="3.30.420.40:FF:000033">
    <property type="entry name" value="glycerol kinase isoform X2"/>
    <property type="match status" value="1"/>
</dbReference>
<evidence type="ECO:0000256" key="4">
    <source>
        <dbReference type="ARBA" id="ARBA00022679"/>
    </source>
</evidence>
<dbReference type="InterPro" id="IPR043129">
    <property type="entry name" value="ATPase_NBD"/>
</dbReference>
<keyword evidence="16" id="KW-1185">Reference proteome</keyword>
<name>A0A4W4E4Z9_ELEEL</name>
<dbReference type="PROSITE" id="PS00445">
    <property type="entry name" value="FGGY_KINASES_2"/>
    <property type="match status" value="1"/>
</dbReference>
<evidence type="ECO:0000256" key="6">
    <source>
        <dbReference type="ARBA" id="ARBA00022777"/>
    </source>
</evidence>
<evidence type="ECO:0000256" key="12">
    <source>
        <dbReference type="RuleBase" id="RU003733"/>
    </source>
</evidence>
<evidence type="ECO:0000313" key="15">
    <source>
        <dbReference type="Ensembl" id="ENSEEEP00000006735.2"/>
    </source>
</evidence>
<dbReference type="GO" id="GO:0019563">
    <property type="term" value="P:glycerol catabolic process"/>
    <property type="evidence" value="ECO:0007669"/>
    <property type="project" value="UniProtKB-UniPathway"/>
</dbReference>
<dbReference type="FunFam" id="3.30.420.40:FF:000177">
    <property type="entry name" value="Glycerol kinase"/>
    <property type="match status" value="1"/>
</dbReference>
<feature type="domain" description="Carbohydrate kinase FGGY N-terminal" evidence="13">
    <location>
        <begin position="14"/>
        <end position="224"/>
    </location>
</feature>
<dbReference type="EC" id="2.7.1.30" evidence="3"/>
<keyword evidence="4 12" id="KW-0808">Transferase</keyword>
<organism evidence="15 16">
    <name type="scientific">Electrophorus electricus</name>
    <name type="common">Electric eel</name>
    <name type="synonym">Gymnotus electricus</name>
    <dbReference type="NCBI Taxonomy" id="8005"/>
    <lineage>
        <taxon>Eukaryota</taxon>
        <taxon>Metazoa</taxon>
        <taxon>Chordata</taxon>
        <taxon>Craniata</taxon>
        <taxon>Vertebrata</taxon>
        <taxon>Euteleostomi</taxon>
        <taxon>Actinopterygii</taxon>
        <taxon>Neopterygii</taxon>
        <taxon>Teleostei</taxon>
        <taxon>Ostariophysi</taxon>
        <taxon>Gymnotiformes</taxon>
        <taxon>Gymnotoidei</taxon>
        <taxon>Gymnotidae</taxon>
        <taxon>Electrophorus</taxon>
    </lineage>
</organism>
<comment type="catalytic activity">
    <reaction evidence="10">
        <text>glycerol + ATP = sn-glycerol 3-phosphate + ADP + H(+)</text>
        <dbReference type="Rhea" id="RHEA:21644"/>
        <dbReference type="ChEBI" id="CHEBI:15378"/>
        <dbReference type="ChEBI" id="CHEBI:17754"/>
        <dbReference type="ChEBI" id="CHEBI:30616"/>
        <dbReference type="ChEBI" id="CHEBI:57597"/>
        <dbReference type="ChEBI" id="CHEBI:456216"/>
        <dbReference type="EC" id="2.7.1.30"/>
    </reaction>
</comment>
<dbReference type="InterPro" id="IPR018483">
    <property type="entry name" value="Carb_kinase_FGGY_CS"/>
</dbReference>
<reference evidence="15" key="4">
    <citation type="submission" date="2025-08" db="UniProtKB">
        <authorList>
            <consortium name="Ensembl"/>
        </authorList>
    </citation>
    <scope>IDENTIFICATION</scope>
</reference>
<evidence type="ECO:0000256" key="10">
    <source>
        <dbReference type="ARBA" id="ARBA00052101"/>
    </source>
</evidence>
<evidence type="ECO:0000256" key="7">
    <source>
        <dbReference type="ARBA" id="ARBA00022798"/>
    </source>
</evidence>
<dbReference type="Ensembl" id="ENSEEET00000006828.2">
    <property type="protein sequence ID" value="ENSEEEP00000006735.2"/>
    <property type="gene ID" value="ENSEEEG00000002000.2"/>
</dbReference>
<dbReference type="CDD" id="cd07792">
    <property type="entry name" value="ASKHA_NBD_FGGY_GK1-3-like"/>
    <property type="match status" value="1"/>
</dbReference>
<dbReference type="PROSITE" id="PS00933">
    <property type="entry name" value="FGGY_KINASES_1"/>
    <property type="match status" value="1"/>
</dbReference>
<feature type="domain" description="Carbohydrate kinase FGGY C-terminal" evidence="14">
    <location>
        <begin position="254"/>
        <end position="443"/>
    </location>
</feature>
<comment type="similarity">
    <text evidence="2 12">Belongs to the FGGY kinase family.</text>
</comment>
<evidence type="ECO:0000313" key="16">
    <source>
        <dbReference type="Proteomes" id="UP000314983"/>
    </source>
</evidence>
<dbReference type="GO" id="GO:0004370">
    <property type="term" value="F:glycerol kinase activity"/>
    <property type="evidence" value="ECO:0007669"/>
    <property type="project" value="UniProtKB-EC"/>
</dbReference>
<dbReference type="GO" id="GO:0005524">
    <property type="term" value="F:ATP binding"/>
    <property type="evidence" value="ECO:0007669"/>
    <property type="project" value="UniProtKB-KW"/>
</dbReference>
<evidence type="ECO:0000256" key="5">
    <source>
        <dbReference type="ARBA" id="ARBA00022741"/>
    </source>
</evidence>
<dbReference type="GO" id="GO:0046167">
    <property type="term" value="P:glycerol-3-phosphate biosynthetic process"/>
    <property type="evidence" value="ECO:0007669"/>
    <property type="project" value="TreeGrafter"/>
</dbReference>
<reference evidence="16" key="2">
    <citation type="journal article" date="2017" name="Sci. Adv.">
        <title>A tail of two voltages: Proteomic comparison of the three electric organs of the electric eel.</title>
        <authorList>
            <person name="Traeger L.L."/>
            <person name="Sabat G."/>
            <person name="Barrett-Wilt G.A."/>
            <person name="Wells G.B."/>
            <person name="Sussman M.R."/>
        </authorList>
    </citation>
    <scope>NUCLEOTIDE SEQUENCE [LARGE SCALE GENOMIC DNA]</scope>
</reference>
<evidence type="ECO:0000256" key="3">
    <source>
        <dbReference type="ARBA" id="ARBA00012099"/>
    </source>
</evidence>
<reference evidence="15" key="5">
    <citation type="submission" date="2025-09" db="UniProtKB">
        <authorList>
            <consortium name="Ensembl"/>
        </authorList>
    </citation>
    <scope>IDENTIFICATION</scope>
</reference>
<comment type="pathway">
    <text evidence="1">Polyol metabolism; glycerol degradation via glycerol kinase pathway; sn-glycerol 3-phosphate from glycerol: step 1/1.</text>
</comment>
<dbReference type="Pfam" id="PF02782">
    <property type="entry name" value="FGGY_C"/>
    <property type="match status" value="1"/>
</dbReference>
<dbReference type="Pfam" id="PF00370">
    <property type="entry name" value="FGGY_N"/>
    <property type="match status" value="1"/>
</dbReference>
<evidence type="ECO:0000256" key="9">
    <source>
        <dbReference type="ARBA" id="ARBA00043149"/>
    </source>
</evidence>
<dbReference type="InterPro" id="IPR018484">
    <property type="entry name" value="FGGY_N"/>
</dbReference>
<evidence type="ECO:0000259" key="13">
    <source>
        <dbReference type="Pfam" id="PF00370"/>
    </source>
</evidence>
<dbReference type="PIRSF" id="PIRSF000538">
    <property type="entry name" value="GlpK"/>
    <property type="match status" value="1"/>
</dbReference>
<keyword evidence="8" id="KW-0067">ATP-binding</keyword>
<dbReference type="Proteomes" id="UP000314983">
    <property type="component" value="Chromosome 25"/>
</dbReference>
<evidence type="ECO:0000256" key="1">
    <source>
        <dbReference type="ARBA" id="ARBA00005190"/>
    </source>
</evidence>
<evidence type="ECO:0000256" key="2">
    <source>
        <dbReference type="ARBA" id="ARBA00009156"/>
    </source>
</evidence>
<evidence type="ECO:0000256" key="11">
    <source>
        <dbReference type="ARBA" id="ARBA00071571"/>
    </source>
</evidence>
<evidence type="ECO:0000256" key="8">
    <source>
        <dbReference type="ARBA" id="ARBA00022840"/>
    </source>
</evidence>
<dbReference type="InterPro" id="IPR000577">
    <property type="entry name" value="Carb_kinase_FGGY"/>
</dbReference>
<dbReference type="GO" id="GO:0005739">
    <property type="term" value="C:mitochondrion"/>
    <property type="evidence" value="ECO:0007669"/>
    <property type="project" value="TreeGrafter"/>
</dbReference>
<keyword evidence="7" id="KW-0319">Glycerol metabolism</keyword>
<dbReference type="InterPro" id="IPR018485">
    <property type="entry name" value="FGGY_C"/>
</dbReference>
<dbReference type="Gene3D" id="3.30.420.40">
    <property type="match status" value="2"/>
</dbReference>
<keyword evidence="5" id="KW-0547">Nucleotide-binding</keyword>
<dbReference type="InterPro" id="IPR042018">
    <property type="entry name" value="GK1-3_metazoan-type"/>
</dbReference>
<reference evidence="16" key="1">
    <citation type="journal article" date="2014" name="Science">
        <title>Nonhuman genetics. Genomic basis for the convergent evolution of electric organs.</title>
        <authorList>
            <person name="Gallant J.R."/>
            <person name="Traeger L.L."/>
            <person name="Volkening J.D."/>
            <person name="Moffett H."/>
            <person name="Chen P.H."/>
            <person name="Novina C.D."/>
            <person name="Phillips G.N.Jr."/>
            <person name="Anand R."/>
            <person name="Wells G.B."/>
            <person name="Pinch M."/>
            <person name="Guth R."/>
            <person name="Unguez G.A."/>
            <person name="Albert J.S."/>
            <person name="Zakon H.H."/>
            <person name="Samanta M.P."/>
            <person name="Sussman M.R."/>
        </authorList>
    </citation>
    <scope>NUCLEOTIDE SEQUENCE [LARGE SCALE GENOMIC DNA]</scope>
</reference>
<keyword evidence="6 12" id="KW-0418">Kinase</keyword>
<sequence>MTAQPSSITADPLVGAIDQGTSSTRFLVFNARTAEVVSQHQVEIRQRFPKEGWVEEDPKEILQSVYDCMERTCEKLTQLGTDISNIKAIGVSNQRETTVVWDKETGEPLYNAIVWLDLRTQSTVEKLIEKTPDKNKNYLKDKTGLPISTYFSAVKLRWLIDNVEEVADAVHTGCAVFGTVDTWLIWCLTGGKNGGVHCTDVTNASRTMLFNIHTMEWDLELCGSLAGVPISGCLGDQSAALVGQMCFKDGQTKNTYGTGCFMIQNTGVKPVMSDHGLLTTIAYKLGKDKPAYYALEGSVAIAGAAVRWLKDNLGIIKSSSDIEKLATAAGTSYGCYFVPAFSGLYAPYWEPSARGIICGLTQFTNKSHLAFAALEAVCFQTREVLDAMNQDSGVPLTKLQVDGGMTANKLLMQLQADILCIPVVRPTMSETTALGAAVAAGLAEGVCVWTLHPHGLTSVTAEKYQPQINKEGENLQRQSHVTLANYHIGRKLPNSGIGLISTLVGDTAHTS</sequence>
<dbReference type="SUPFAM" id="SSF53067">
    <property type="entry name" value="Actin-like ATPase domain"/>
    <property type="match status" value="2"/>
</dbReference>
<dbReference type="PANTHER" id="PTHR10196:SF69">
    <property type="entry name" value="GLYCEROL KINASE"/>
    <property type="match status" value="1"/>
</dbReference>
<dbReference type="GeneTree" id="ENSGT01000000214434"/>
<dbReference type="PANTHER" id="PTHR10196">
    <property type="entry name" value="SUGAR KINASE"/>
    <property type="match status" value="1"/>
</dbReference>
<proteinExistence type="inferred from homology"/>